<dbReference type="GO" id="GO:0005737">
    <property type="term" value="C:cytoplasm"/>
    <property type="evidence" value="ECO:0007669"/>
    <property type="project" value="TreeGrafter"/>
</dbReference>
<accession>A0A0N4UVY4</accession>
<dbReference type="GO" id="GO:0051082">
    <property type="term" value="F:unfolded protein binding"/>
    <property type="evidence" value="ECO:0007669"/>
    <property type="project" value="TreeGrafter"/>
</dbReference>
<feature type="domain" description="SHSP" evidence="3">
    <location>
        <begin position="1"/>
        <end position="113"/>
    </location>
</feature>
<dbReference type="SUPFAM" id="SSF49764">
    <property type="entry name" value="HSP20-like chaperones"/>
    <property type="match status" value="1"/>
</dbReference>
<name>A0A0N4UVY4_ENTVE</name>
<keyword evidence="5" id="KW-1185">Reference proteome</keyword>
<dbReference type="GO" id="GO:0005634">
    <property type="term" value="C:nucleus"/>
    <property type="evidence" value="ECO:0007669"/>
    <property type="project" value="TreeGrafter"/>
</dbReference>
<dbReference type="OrthoDB" id="1431247at2759"/>
<dbReference type="Pfam" id="PF00011">
    <property type="entry name" value="HSP20"/>
    <property type="match status" value="1"/>
</dbReference>
<dbReference type="WBParaSite" id="EVEC_0000162601-mRNA-1">
    <property type="protein sequence ID" value="EVEC_0000162601-mRNA-1"/>
    <property type="gene ID" value="EVEC_0000162601"/>
</dbReference>
<dbReference type="InterPro" id="IPR002068">
    <property type="entry name" value="A-crystallin/Hsp20_dom"/>
</dbReference>
<evidence type="ECO:0000313" key="5">
    <source>
        <dbReference type="Proteomes" id="UP000274131"/>
    </source>
</evidence>
<protein>
    <submittedName>
        <fullName evidence="6">SHSP domain-containing protein</fullName>
    </submittedName>
</protein>
<gene>
    <name evidence="4" type="ORF">EVEC_LOCUS1334</name>
</gene>
<proteinExistence type="inferred from homology"/>
<dbReference type="EMBL" id="UXUI01007198">
    <property type="protein sequence ID" value="VDD86191.1"/>
    <property type="molecule type" value="Genomic_DNA"/>
</dbReference>
<evidence type="ECO:0000259" key="3">
    <source>
        <dbReference type="PROSITE" id="PS01031"/>
    </source>
</evidence>
<dbReference type="PROSITE" id="PS01031">
    <property type="entry name" value="SHSP"/>
    <property type="match status" value="1"/>
</dbReference>
<reference evidence="4 5" key="2">
    <citation type="submission" date="2018-10" db="EMBL/GenBank/DDBJ databases">
        <authorList>
            <consortium name="Pathogen Informatics"/>
        </authorList>
    </citation>
    <scope>NUCLEOTIDE SEQUENCE [LARGE SCALE GENOMIC DNA]</scope>
</reference>
<comment type="similarity">
    <text evidence="1 2">Belongs to the small heat shock protein (HSP20) family.</text>
</comment>
<evidence type="ECO:0000256" key="1">
    <source>
        <dbReference type="PROSITE-ProRule" id="PRU00285"/>
    </source>
</evidence>
<dbReference type="PANTHER" id="PTHR45640">
    <property type="entry name" value="HEAT SHOCK PROTEIN HSP-12.2-RELATED"/>
    <property type="match status" value="1"/>
</dbReference>
<evidence type="ECO:0000256" key="2">
    <source>
        <dbReference type="RuleBase" id="RU003616"/>
    </source>
</evidence>
<organism evidence="6">
    <name type="scientific">Enterobius vermicularis</name>
    <name type="common">Human pinworm</name>
    <dbReference type="NCBI Taxonomy" id="51028"/>
    <lineage>
        <taxon>Eukaryota</taxon>
        <taxon>Metazoa</taxon>
        <taxon>Ecdysozoa</taxon>
        <taxon>Nematoda</taxon>
        <taxon>Chromadorea</taxon>
        <taxon>Rhabditida</taxon>
        <taxon>Spirurina</taxon>
        <taxon>Oxyuridomorpha</taxon>
        <taxon>Oxyuroidea</taxon>
        <taxon>Oxyuridae</taxon>
        <taxon>Enterobius</taxon>
    </lineage>
</organism>
<reference evidence="6" key="1">
    <citation type="submission" date="2017-02" db="UniProtKB">
        <authorList>
            <consortium name="WormBaseParasite"/>
        </authorList>
    </citation>
    <scope>IDENTIFICATION</scope>
</reference>
<dbReference type="AlphaFoldDB" id="A0A0N4UVY4"/>
<dbReference type="GO" id="GO:0042026">
    <property type="term" value="P:protein refolding"/>
    <property type="evidence" value="ECO:0007669"/>
    <property type="project" value="TreeGrafter"/>
</dbReference>
<evidence type="ECO:0000313" key="4">
    <source>
        <dbReference type="EMBL" id="VDD86191.1"/>
    </source>
</evidence>
<dbReference type="InterPro" id="IPR001436">
    <property type="entry name" value="Alpha-crystallin/sHSP_animal"/>
</dbReference>
<dbReference type="InterPro" id="IPR008978">
    <property type="entry name" value="HSP20-like_chaperone"/>
</dbReference>
<dbReference type="Gene3D" id="2.60.40.790">
    <property type="match status" value="1"/>
</dbReference>
<evidence type="ECO:0000313" key="6">
    <source>
        <dbReference type="WBParaSite" id="EVEC_0000162601-mRNA-1"/>
    </source>
</evidence>
<dbReference type="Proteomes" id="UP000274131">
    <property type="component" value="Unassembled WGS sequence"/>
</dbReference>
<dbReference type="STRING" id="51028.A0A0N4UVY4"/>
<dbReference type="PANTHER" id="PTHR45640:SF24">
    <property type="entry name" value="SHSP DOMAIN-CONTAINING PROTEIN"/>
    <property type="match status" value="1"/>
</dbReference>
<dbReference type="GO" id="GO:0009408">
    <property type="term" value="P:response to heat"/>
    <property type="evidence" value="ECO:0007669"/>
    <property type="project" value="TreeGrafter"/>
</dbReference>
<dbReference type="CDD" id="cd06526">
    <property type="entry name" value="metazoan_ACD"/>
    <property type="match status" value="1"/>
</dbReference>
<sequence length="122" mass="13470">SRPGSPQVVAGPGEIINTEHGFTIELDAKHFRPNDIKVTLSGNTLTVVGDRLHDDSTGSQTLRRTFTRKYSIPYDVQLSSILSYMTDTGLLIIRVSWKETEISIQVVPPVEGRTRSSVMSVV</sequence>